<organism evidence="2 3">
    <name type="scientific">Colletotrichum lupini</name>
    <dbReference type="NCBI Taxonomy" id="145971"/>
    <lineage>
        <taxon>Eukaryota</taxon>
        <taxon>Fungi</taxon>
        <taxon>Dikarya</taxon>
        <taxon>Ascomycota</taxon>
        <taxon>Pezizomycotina</taxon>
        <taxon>Sordariomycetes</taxon>
        <taxon>Hypocreomycetidae</taxon>
        <taxon>Glomerellales</taxon>
        <taxon>Glomerellaceae</taxon>
        <taxon>Colletotrichum</taxon>
        <taxon>Colletotrichum acutatum species complex</taxon>
    </lineage>
</organism>
<dbReference type="KEGG" id="clup:CLUP02_09113"/>
<keyword evidence="3" id="KW-1185">Reference proteome</keyword>
<dbReference type="GeneID" id="73343103"/>
<reference evidence="2" key="1">
    <citation type="journal article" date="2021" name="Mol. Plant Microbe Interact.">
        <title>Complete Genome Sequence of the Plant-Pathogenic Fungus Colletotrichum lupini.</title>
        <authorList>
            <person name="Baroncelli R."/>
            <person name="Pensec F."/>
            <person name="Da Lio D."/>
            <person name="Boufleur T."/>
            <person name="Vicente I."/>
            <person name="Sarrocco S."/>
            <person name="Picot A."/>
            <person name="Baraldi E."/>
            <person name="Sukno S."/>
            <person name="Thon M."/>
            <person name="Le Floch G."/>
        </authorList>
    </citation>
    <scope>NUCLEOTIDE SEQUENCE</scope>
    <source>
        <strain evidence="2">IMI 504893</strain>
    </source>
</reference>
<evidence type="ECO:0000313" key="2">
    <source>
        <dbReference type="EMBL" id="UQC83618.1"/>
    </source>
</evidence>
<evidence type="ECO:0000313" key="3">
    <source>
        <dbReference type="Proteomes" id="UP000830671"/>
    </source>
</evidence>
<feature type="compositionally biased region" description="Basic and acidic residues" evidence="1">
    <location>
        <begin position="414"/>
        <end position="435"/>
    </location>
</feature>
<feature type="region of interest" description="Disordered" evidence="1">
    <location>
        <begin position="311"/>
        <end position="343"/>
    </location>
</feature>
<dbReference type="RefSeq" id="XP_049145237.1">
    <property type="nucleotide sequence ID" value="XM_049288093.1"/>
</dbReference>
<evidence type="ECO:0000256" key="1">
    <source>
        <dbReference type="SAM" id="MobiDB-lite"/>
    </source>
</evidence>
<dbReference type="Proteomes" id="UP000830671">
    <property type="component" value="Chromosome 4"/>
</dbReference>
<proteinExistence type="predicted"/>
<dbReference type="AlphaFoldDB" id="A0A9Q8WHA0"/>
<gene>
    <name evidence="2" type="ORF">CLUP02_09113</name>
</gene>
<dbReference type="EMBL" id="CP019476">
    <property type="protein sequence ID" value="UQC83618.1"/>
    <property type="molecule type" value="Genomic_DNA"/>
</dbReference>
<name>A0A9Q8WHA0_9PEZI</name>
<feature type="region of interest" description="Disordered" evidence="1">
    <location>
        <begin position="414"/>
        <end position="441"/>
    </location>
</feature>
<feature type="region of interest" description="Disordered" evidence="1">
    <location>
        <begin position="161"/>
        <end position="181"/>
    </location>
</feature>
<accession>A0A9Q8WHA0</accession>
<protein>
    <submittedName>
        <fullName evidence="2">Uncharacterized protein</fullName>
    </submittedName>
</protein>
<sequence length="550" mass="61420">MKCAWEQNGRAGTDNKPNSIQLIPYAHTPATTDGPSWSYGHLDLVLCLSGTCGMYLTSARVRLVCPSSRACSSTRTVGFLTTFFPTKPYVCLRTYVLDDKVHNPAMTPPPKSSPGIKMRDGAVRPPWPWSLQQLDKTESQGPAARLQTPGVQSVRISKALGHQPRRRAIDAADSASQPNSKSIAVAHTRARLPPDAARPSRWRPIVTRHRTIHFVFRSQLSSERHNLPLLQCIEGSLETKWLPSRMEAERRKQIRIVQIVIRAPSCIRTGYSVVFAKVEIDTITHSATSVRSRGACRIALPSLGLDNQTGRWRCPKRETKRPPISASDDLIRSAPKSDSPGKPLKTSTAFAHDVIANIQQYRSSLGPAASFFPSWFFVLLFFISPTLRLDRIGEPPSTVTVLLTRLKSQGKRDSIILDSHRQSETAKARSPRDCSRPSGGQRDSYFFFPSVSITDGLRQTRWVNLFRHIDLRDLRGYNQGIQPESEPNFARKHWTTLEQTCSLYGHTLCTYIHEACSNPTGITLSARVGTKSGQRVFRVQRLLRIGGPPM</sequence>